<organism evidence="1 2">
    <name type="scientific">Penicillium argentinense</name>
    <dbReference type="NCBI Taxonomy" id="1131581"/>
    <lineage>
        <taxon>Eukaryota</taxon>
        <taxon>Fungi</taxon>
        <taxon>Dikarya</taxon>
        <taxon>Ascomycota</taxon>
        <taxon>Pezizomycotina</taxon>
        <taxon>Eurotiomycetes</taxon>
        <taxon>Eurotiomycetidae</taxon>
        <taxon>Eurotiales</taxon>
        <taxon>Aspergillaceae</taxon>
        <taxon>Penicillium</taxon>
    </lineage>
</organism>
<dbReference type="RefSeq" id="XP_056468887.1">
    <property type="nucleotide sequence ID" value="XM_056623899.1"/>
</dbReference>
<gene>
    <name evidence="1" type="ORF">N7532_011408</name>
</gene>
<name>A0A9W9JUX9_9EURO</name>
<dbReference type="GeneID" id="81362878"/>
<protein>
    <submittedName>
        <fullName evidence="1">Uncharacterized protein</fullName>
    </submittedName>
</protein>
<reference evidence="1" key="1">
    <citation type="submission" date="2022-11" db="EMBL/GenBank/DDBJ databases">
        <authorList>
            <person name="Petersen C."/>
        </authorList>
    </citation>
    <scope>NUCLEOTIDE SEQUENCE</scope>
    <source>
        <strain evidence="1">IBT 30761</strain>
    </source>
</reference>
<accession>A0A9W9JUX9</accession>
<proteinExistence type="predicted"/>
<dbReference type="AlphaFoldDB" id="A0A9W9JUX9"/>
<comment type="caution">
    <text evidence="1">The sequence shown here is derived from an EMBL/GenBank/DDBJ whole genome shotgun (WGS) entry which is preliminary data.</text>
</comment>
<dbReference type="Proteomes" id="UP001149074">
    <property type="component" value="Unassembled WGS sequence"/>
</dbReference>
<sequence>MEQDQACPGKLGHQVPNRGSILSGHALRQFESSVDIGPYWADKRHYGIPEHSLLVASTECPHGALAAARMQPPRKMAMRNGAKLPVGRMKTATT</sequence>
<evidence type="ECO:0000313" key="1">
    <source>
        <dbReference type="EMBL" id="KAJ5082365.1"/>
    </source>
</evidence>
<evidence type="ECO:0000313" key="2">
    <source>
        <dbReference type="Proteomes" id="UP001149074"/>
    </source>
</evidence>
<dbReference type="EMBL" id="JAPQKI010000011">
    <property type="protein sequence ID" value="KAJ5082365.1"/>
    <property type="molecule type" value="Genomic_DNA"/>
</dbReference>
<keyword evidence="2" id="KW-1185">Reference proteome</keyword>
<reference evidence="1" key="2">
    <citation type="journal article" date="2023" name="IMA Fungus">
        <title>Comparative genomic study of the Penicillium genus elucidates a diverse pangenome and 15 lateral gene transfer events.</title>
        <authorList>
            <person name="Petersen C."/>
            <person name="Sorensen T."/>
            <person name="Nielsen M.R."/>
            <person name="Sondergaard T.E."/>
            <person name="Sorensen J.L."/>
            <person name="Fitzpatrick D.A."/>
            <person name="Frisvad J.C."/>
            <person name="Nielsen K.L."/>
        </authorList>
    </citation>
    <scope>NUCLEOTIDE SEQUENCE</scope>
    <source>
        <strain evidence="1">IBT 30761</strain>
    </source>
</reference>